<reference evidence="2 3" key="1">
    <citation type="submission" date="2018-05" db="EMBL/GenBank/DDBJ databases">
        <title>Genomic Encyclopedia of Archaeal and Bacterial Type Strains, Phase II (KMG-II): from individual species to whole genera.</title>
        <authorList>
            <person name="Goeker M."/>
        </authorList>
    </citation>
    <scope>NUCLEOTIDE SEQUENCE [LARGE SCALE GENOMIC DNA]</scope>
    <source>
        <strain evidence="2 3">DSM 19975</strain>
    </source>
</reference>
<feature type="transmembrane region" description="Helical" evidence="1">
    <location>
        <begin position="92"/>
        <end position="111"/>
    </location>
</feature>
<proteinExistence type="predicted"/>
<sequence>MDHLDFAKWRFSLEAEAPFPPSTVIDDIANQLISSGYRIIKQTSTNIEFDDEGNHSYNYRIKNLWMLEGGTFEVIRLDGKCVIKLTYFIDMFFRALFILLFLIVSLMVIYLDSWNSASMFLLTGILVQGIFQIFWSKKIARKLLLNL</sequence>
<accession>A0A316H4J6</accession>
<organism evidence="2 3">
    <name type="scientific">Mucilaginibacter oryzae</name>
    <dbReference type="NCBI Taxonomy" id="468058"/>
    <lineage>
        <taxon>Bacteria</taxon>
        <taxon>Pseudomonadati</taxon>
        <taxon>Bacteroidota</taxon>
        <taxon>Sphingobacteriia</taxon>
        <taxon>Sphingobacteriales</taxon>
        <taxon>Sphingobacteriaceae</taxon>
        <taxon>Mucilaginibacter</taxon>
    </lineage>
</organism>
<keyword evidence="1" id="KW-0472">Membrane</keyword>
<dbReference type="Proteomes" id="UP000245678">
    <property type="component" value="Unassembled WGS sequence"/>
</dbReference>
<gene>
    <name evidence="2" type="ORF">LX99_03861</name>
</gene>
<keyword evidence="3" id="KW-1185">Reference proteome</keyword>
<protein>
    <submittedName>
        <fullName evidence="2">Uncharacterized protein</fullName>
    </submittedName>
</protein>
<evidence type="ECO:0000313" key="3">
    <source>
        <dbReference type="Proteomes" id="UP000245678"/>
    </source>
</evidence>
<comment type="caution">
    <text evidence="2">The sequence shown here is derived from an EMBL/GenBank/DDBJ whole genome shotgun (WGS) entry which is preliminary data.</text>
</comment>
<keyword evidence="1" id="KW-1133">Transmembrane helix</keyword>
<dbReference type="RefSeq" id="WP_109609312.1">
    <property type="nucleotide sequence ID" value="NZ_QGHA01000008.1"/>
</dbReference>
<dbReference type="EMBL" id="QGHA01000008">
    <property type="protein sequence ID" value="PWK75367.1"/>
    <property type="molecule type" value="Genomic_DNA"/>
</dbReference>
<evidence type="ECO:0000256" key="1">
    <source>
        <dbReference type="SAM" id="Phobius"/>
    </source>
</evidence>
<feature type="transmembrane region" description="Helical" evidence="1">
    <location>
        <begin position="117"/>
        <end position="135"/>
    </location>
</feature>
<dbReference type="AlphaFoldDB" id="A0A316H4J6"/>
<evidence type="ECO:0000313" key="2">
    <source>
        <dbReference type="EMBL" id="PWK75367.1"/>
    </source>
</evidence>
<keyword evidence="1" id="KW-0812">Transmembrane</keyword>
<name>A0A316H4J6_9SPHI</name>